<dbReference type="RefSeq" id="WP_094689616.1">
    <property type="nucleotide sequence ID" value="NZ_JACBYZ010000001.1"/>
</dbReference>
<name>A0A261FAC7_9BIFI</name>
<evidence type="ECO:0008006" key="3">
    <source>
        <dbReference type="Google" id="ProtNLM"/>
    </source>
</evidence>
<gene>
    <name evidence="1" type="ORF">AEAE_0536</name>
</gene>
<dbReference type="EMBL" id="MWWU01000002">
    <property type="protein sequence ID" value="OZG56048.1"/>
    <property type="molecule type" value="Genomic_DNA"/>
</dbReference>
<comment type="caution">
    <text evidence="1">The sequence shown here is derived from an EMBL/GenBank/DDBJ whole genome shotgun (WGS) entry which is preliminary data.</text>
</comment>
<reference evidence="1 2" key="1">
    <citation type="journal article" date="2017" name="BMC Genomics">
        <title>Comparative genomic and phylogenomic analyses of the Bifidobacteriaceae family.</title>
        <authorList>
            <person name="Lugli G.A."/>
            <person name="Milani C."/>
            <person name="Turroni F."/>
            <person name="Duranti S."/>
            <person name="Mancabelli L."/>
            <person name="Mangifesta M."/>
            <person name="Ferrario C."/>
            <person name="Modesto M."/>
            <person name="Mattarelli P."/>
            <person name="Jiri K."/>
            <person name="van Sinderen D."/>
            <person name="Ventura M."/>
        </authorList>
    </citation>
    <scope>NUCLEOTIDE SEQUENCE [LARGE SCALE GENOMIC DNA]</scope>
    <source>
        <strain evidence="1 2">LMG 21773</strain>
    </source>
</reference>
<accession>A0A261FAC7</accession>
<keyword evidence="2" id="KW-1185">Reference proteome</keyword>
<dbReference type="Proteomes" id="UP000228976">
    <property type="component" value="Unassembled WGS sequence"/>
</dbReference>
<dbReference type="OrthoDB" id="3630198at2"/>
<evidence type="ECO:0000313" key="1">
    <source>
        <dbReference type="EMBL" id="OZG56048.1"/>
    </source>
</evidence>
<dbReference type="AlphaFoldDB" id="A0A261FAC7"/>
<sequence length="131" mass="14888">MSKAKQKGTAFETAVVRYMQRWYPDVERRALQGENDKGDIAGLEIQGYPVVVECKNTKQLDISGHMKEAIREAQNAHAAFTVLIQHAPRIGFDKDENTGQQWAIMPLHDFMELFWLAEGNGYEPINSTYGE</sequence>
<evidence type="ECO:0000313" key="2">
    <source>
        <dbReference type="Proteomes" id="UP000228976"/>
    </source>
</evidence>
<proteinExistence type="predicted"/>
<organism evidence="1 2">
    <name type="scientific">Aeriscardovia aeriphila</name>
    <dbReference type="NCBI Taxonomy" id="218139"/>
    <lineage>
        <taxon>Bacteria</taxon>
        <taxon>Bacillati</taxon>
        <taxon>Actinomycetota</taxon>
        <taxon>Actinomycetes</taxon>
        <taxon>Bifidobacteriales</taxon>
        <taxon>Bifidobacteriaceae</taxon>
        <taxon>Aeriscardovia</taxon>
    </lineage>
</organism>
<protein>
    <recommendedName>
        <fullName evidence="3">Holliday junction resolvase</fullName>
    </recommendedName>
</protein>